<evidence type="ECO:0000256" key="1">
    <source>
        <dbReference type="SAM" id="SignalP"/>
    </source>
</evidence>
<keyword evidence="3" id="KW-1185">Reference proteome</keyword>
<dbReference type="RefSeq" id="WP_390211227.1">
    <property type="nucleotide sequence ID" value="NZ_JBHLXJ010000007.1"/>
</dbReference>
<sequence length="90" mass="10163">MKTLLFSLALLTNYQANATDLDIKYPCHSREKNCPPPPPILIPQKVYDTCANQAIGTKFTWVLNKEQKVIRGTCQLVGKIITFVPDKNED</sequence>
<keyword evidence="1" id="KW-0732">Signal</keyword>
<dbReference type="EMBL" id="JBHLXJ010000007">
    <property type="protein sequence ID" value="MFC0349554.1"/>
    <property type="molecule type" value="Genomic_DNA"/>
</dbReference>
<feature type="chain" id="PRO_5045965827" evidence="1">
    <location>
        <begin position="19"/>
        <end position="90"/>
    </location>
</feature>
<gene>
    <name evidence="2" type="ORF">ACFFJH_07025</name>
</gene>
<protein>
    <submittedName>
        <fullName evidence="2">Uncharacterized protein</fullName>
    </submittedName>
</protein>
<proteinExistence type="predicted"/>
<accession>A0ABV6ICK5</accession>
<feature type="signal peptide" evidence="1">
    <location>
        <begin position="1"/>
        <end position="18"/>
    </location>
</feature>
<reference evidence="2 3" key="1">
    <citation type="submission" date="2024-09" db="EMBL/GenBank/DDBJ databases">
        <authorList>
            <person name="Sun Q."/>
            <person name="Mori K."/>
        </authorList>
    </citation>
    <scope>NUCLEOTIDE SEQUENCE [LARGE SCALE GENOMIC DNA]</scope>
    <source>
        <strain evidence="2 3">CCM 8677</strain>
    </source>
</reference>
<comment type="caution">
    <text evidence="2">The sequence shown here is derived from an EMBL/GenBank/DDBJ whole genome shotgun (WGS) entry which is preliminary data.</text>
</comment>
<evidence type="ECO:0000313" key="2">
    <source>
        <dbReference type="EMBL" id="MFC0349554.1"/>
    </source>
</evidence>
<name>A0ABV6ICK5_9BURK</name>
<organism evidence="2 3">
    <name type="scientific">Undibacterium danionis</name>
    <dbReference type="NCBI Taxonomy" id="1812100"/>
    <lineage>
        <taxon>Bacteria</taxon>
        <taxon>Pseudomonadati</taxon>
        <taxon>Pseudomonadota</taxon>
        <taxon>Betaproteobacteria</taxon>
        <taxon>Burkholderiales</taxon>
        <taxon>Oxalobacteraceae</taxon>
        <taxon>Undibacterium</taxon>
    </lineage>
</organism>
<dbReference type="Proteomes" id="UP001589844">
    <property type="component" value="Unassembled WGS sequence"/>
</dbReference>
<evidence type="ECO:0000313" key="3">
    <source>
        <dbReference type="Proteomes" id="UP001589844"/>
    </source>
</evidence>